<dbReference type="FunCoup" id="A0A7M7PUQ4">
    <property type="interactions" value="995"/>
</dbReference>
<dbReference type="InParanoid" id="A0A7M7PUQ4"/>
<dbReference type="InterPro" id="IPR000182">
    <property type="entry name" value="GNAT_dom"/>
</dbReference>
<dbReference type="GO" id="GO:0006048">
    <property type="term" value="P:UDP-N-acetylglucosamine biosynthetic process"/>
    <property type="evidence" value="ECO:0007669"/>
    <property type="project" value="UniProtKB-UniRule"/>
</dbReference>
<dbReference type="GO" id="GO:0004343">
    <property type="term" value="F:glucosamine 6-phosphate N-acetyltransferase activity"/>
    <property type="evidence" value="ECO:0000318"/>
    <property type="project" value="GO_Central"/>
</dbReference>
<dbReference type="CTD" id="64841"/>
<dbReference type="AlphaFoldDB" id="A0A7M7PUQ4"/>
<dbReference type="GeneID" id="578899"/>
<evidence type="ECO:0000313" key="8">
    <source>
        <dbReference type="EnsemblMetazoa" id="XP_030855561"/>
    </source>
</evidence>
<comment type="catalytic activity">
    <reaction evidence="5 6">
        <text>D-glucosamine 6-phosphate + acetyl-CoA = N-acetyl-D-glucosamine 6-phosphate + CoA + H(+)</text>
        <dbReference type="Rhea" id="RHEA:10292"/>
        <dbReference type="ChEBI" id="CHEBI:15378"/>
        <dbReference type="ChEBI" id="CHEBI:57287"/>
        <dbReference type="ChEBI" id="CHEBI:57288"/>
        <dbReference type="ChEBI" id="CHEBI:57513"/>
        <dbReference type="ChEBI" id="CHEBI:58725"/>
        <dbReference type="EC" id="2.3.1.4"/>
    </reaction>
</comment>
<dbReference type="InterPro" id="IPR016181">
    <property type="entry name" value="Acyl_CoA_acyltransferase"/>
</dbReference>
<dbReference type="EnsemblMetazoa" id="XM_030999701">
    <property type="protein sequence ID" value="XP_030855561"/>
    <property type="gene ID" value="LOC578899"/>
</dbReference>
<reference evidence="9" key="1">
    <citation type="submission" date="2015-02" db="EMBL/GenBank/DDBJ databases">
        <title>Genome sequencing for Strongylocentrotus purpuratus.</title>
        <authorList>
            <person name="Murali S."/>
            <person name="Liu Y."/>
            <person name="Vee V."/>
            <person name="English A."/>
            <person name="Wang M."/>
            <person name="Skinner E."/>
            <person name="Han Y."/>
            <person name="Muzny D.M."/>
            <person name="Worley K.C."/>
            <person name="Gibbs R.A."/>
        </authorList>
    </citation>
    <scope>NUCLEOTIDE SEQUENCE</scope>
</reference>
<dbReference type="Gene3D" id="3.40.630.30">
    <property type="match status" value="1"/>
</dbReference>
<keyword evidence="4 6" id="KW-0012">Acyltransferase</keyword>
<keyword evidence="9" id="KW-1185">Reference proteome</keyword>
<evidence type="ECO:0000256" key="2">
    <source>
        <dbReference type="ARBA" id="ARBA00006048"/>
    </source>
</evidence>
<dbReference type="FunFam" id="3.40.630.30:FF:000043">
    <property type="entry name" value="Glucosamine 6-phosphate N-acetyltransferase"/>
    <property type="match status" value="1"/>
</dbReference>
<dbReference type="KEGG" id="spu:578899"/>
<dbReference type="RefSeq" id="XP_030855561.1">
    <property type="nucleotide sequence ID" value="XM_030999701.1"/>
</dbReference>
<dbReference type="SUPFAM" id="SSF55729">
    <property type="entry name" value="Acyl-CoA N-acyltransferases (Nat)"/>
    <property type="match status" value="1"/>
</dbReference>
<dbReference type="UniPathway" id="UPA00113">
    <property type="reaction ID" value="UER00529"/>
</dbReference>
<evidence type="ECO:0000256" key="4">
    <source>
        <dbReference type="ARBA" id="ARBA00023315"/>
    </source>
</evidence>
<dbReference type="CDD" id="cd04301">
    <property type="entry name" value="NAT_SF"/>
    <property type="match status" value="1"/>
</dbReference>
<dbReference type="Proteomes" id="UP000007110">
    <property type="component" value="Unassembled WGS sequence"/>
</dbReference>
<dbReference type="InterPro" id="IPR039143">
    <property type="entry name" value="GNPNAT1-like"/>
</dbReference>
<evidence type="ECO:0000256" key="3">
    <source>
        <dbReference type="ARBA" id="ARBA00022679"/>
    </source>
</evidence>
<dbReference type="PANTHER" id="PTHR13355">
    <property type="entry name" value="GLUCOSAMINE 6-PHOSPHATE N-ACETYLTRANSFERASE"/>
    <property type="match status" value="1"/>
</dbReference>
<evidence type="ECO:0000256" key="6">
    <source>
        <dbReference type="RuleBase" id="RU365086"/>
    </source>
</evidence>
<feature type="domain" description="N-acetyltransferase" evidence="7">
    <location>
        <begin position="44"/>
        <end position="198"/>
    </location>
</feature>
<protein>
    <recommendedName>
        <fullName evidence="6">Glucosamine 6-phosphate N-acetyltransferase</fullName>
        <ecNumber evidence="6">2.3.1.4</ecNumber>
    </recommendedName>
</protein>
<sequence>MENNIEETPMFDPKLLEKLKADFESISKVSFKPPISPANPGNDLLMRPLQIGDYDKGYLQLLSQLTTVGDVPRKLFEEQFHAYKACPNSYYIIVIEDTSCSQVVATGTLGIDFKFTHMCSKKGKLDEVVVKEEYRGKQLGKLMVETLTLLSQQVGCYKTTLECKTDNIPFYTKFGYKQDPENYMTYRHEHCSLNKEEEINS</sequence>
<evidence type="ECO:0000256" key="1">
    <source>
        <dbReference type="ARBA" id="ARBA00004832"/>
    </source>
</evidence>
<evidence type="ECO:0000256" key="5">
    <source>
        <dbReference type="ARBA" id="ARBA00048964"/>
    </source>
</evidence>
<dbReference type="OMA" id="NQRYDWI"/>
<evidence type="ECO:0000313" key="9">
    <source>
        <dbReference type="Proteomes" id="UP000007110"/>
    </source>
</evidence>
<keyword evidence="3 6" id="KW-0808">Transferase</keyword>
<evidence type="ECO:0000259" key="7">
    <source>
        <dbReference type="PROSITE" id="PS51186"/>
    </source>
</evidence>
<comment type="pathway">
    <text evidence="1 6">Nucleotide-sugar biosynthesis; UDP-N-acetyl-alpha-D-glucosamine biosynthesis; N-acetyl-alpha-D-glucosamine 1-phosphate from alpha-D-glucosamine 6-phosphate (route I): step 1/2.</text>
</comment>
<reference evidence="8" key="2">
    <citation type="submission" date="2021-01" db="UniProtKB">
        <authorList>
            <consortium name="EnsemblMetazoa"/>
        </authorList>
    </citation>
    <scope>IDENTIFICATION</scope>
</reference>
<comment type="similarity">
    <text evidence="2 6">Belongs to the acetyltransferase family. GNA1 subfamily.</text>
</comment>
<proteinExistence type="inferred from homology"/>
<dbReference type="EC" id="2.3.1.4" evidence="6"/>
<accession>A0A7M7PUQ4</accession>
<dbReference type="PROSITE" id="PS51186">
    <property type="entry name" value="GNAT"/>
    <property type="match status" value="1"/>
</dbReference>
<organism evidence="8 9">
    <name type="scientific">Strongylocentrotus purpuratus</name>
    <name type="common">Purple sea urchin</name>
    <dbReference type="NCBI Taxonomy" id="7668"/>
    <lineage>
        <taxon>Eukaryota</taxon>
        <taxon>Metazoa</taxon>
        <taxon>Echinodermata</taxon>
        <taxon>Eleutherozoa</taxon>
        <taxon>Echinozoa</taxon>
        <taxon>Echinoidea</taxon>
        <taxon>Euechinoidea</taxon>
        <taxon>Echinacea</taxon>
        <taxon>Camarodonta</taxon>
        <taxon>Echinidea</taxon>
        <taxon>Strongylocentrotidae</taxon>
        <taxon>Strongylocentrotus</taxon>
    </lineage>
</organism>
<dbReference type="OrthoDB" id="10039976at2759"/>
<dbReference type="PANTHER" id="PTHR13355:SF11">
    <property type="entry name" value="GLUCOSAMINE 6-PHOSPHATE N-ACETYLTRANSFERASE"/>
    <property type="match status" value="1"/>
</dbReference>
<dbReference type="Pfam" id="PF00583">
    <property type="entry name" value="Acetyltransf_1"/>
    <property type="match status" value="1"/>
</dbReference>
<name>A0A7M7PUQ4_STRPU</name>